<evidence type="ECO:0008006" key="3">
    <source>
        <dbReference type="Google" id="ProtNLM"/>
    </source>
</evidence>
<organism evidence="1 2">
    <name type="scientific">Eiseniibacteriota bacterium</name>
    <dbReference type="NCBI Taxonomy" id="2212470"/>
    <lineage>
        <taxon>Bacteria</taxon>
        <taxon>Candidatus Eiseniibacteriota</taxon>
    </lineage>
</organism>
<dbReference type="Proteomes" id="UP000739538">
    <property type="component" value="Unassembled WGS sequence"/>
</dbReference>
<dbReference type="EMBL" id="JAGQHS010000038">
    <property type="protein sequence ID" value="MCA9755988.1"/>
    <property type="molecule type" value="Genomic_DNA"/>
</dbReference>
<comment type="caution">
    <text evidence="1">The sequence shown here is derived from an EMBL/GenBank/DDBJ whole genome shotgun (WGS) entry which is preliminary data.</text>
</comment>
<name>A0A956NDR9_UNCEI</name>
<protein>
    <recommendedName>
        <fullName evidence="3">DUF5683 domain-containing protein</fullName>
    </recommendedName>
</protein>
<sequence>MTDGGSSPRSPRLSFLFSAILPGTGQLYNGSQRGYVYLAVEAMAWFARVSYKDAADRKEADFRAFADRHWDFDQWVGTREDPGCGWADGTDQQLLEYRESDLNQYYDELASGTEYRCGWDDAVASGNDVTSANWDDYRDQRNKASSFDSRAGLALGAIVLNRLVSAVDAFRIARGREVGGEAPSLRFTSELEGDLRSPMATFRLTKELP</sequence>
<proteinExistence type="predicted"/>
<gene>
    <name evidence="1" type="ORF">KDA27_09320</name>
</gene>
<accession>A0A956NDR9</accession>
<reference evidence="1" key="1">
    <citation type="submission" date="2020-04" db="EMBL/GenBank/DDBJ databases">
        <authorList>
            <person name="Zhang T."/>
        </authorList>
    </citation>
    <scope>NUCLEOTIDE SEQUENCE</scope>
    <source>
        <strain evidence="1">HKST-UBA02</strain>
    </source>
</reference>
<dbReference type="AlphaFoldDB" id="A0A956NDR9"/>
<evidence type="ECO:0000313" key="2">
    <source>
        <dbReference type="Proteomes" id="UP000739538"/>
    </source>
</evidence>
<reference evidence="1" key="2">
    <citation type="journal article" date="2021" name="Microbiome">
        <title>Successional dynamics and alternative stable states in a saline activated sludge microbial community over 9 years.</title>
        <authorList>
            <person name="Wang Y."/>
            <person name="Ye J."/>
            <person name="Ju F."/>
            <person name="Liu L."/>
            <person name="Boyd J.A."/>
            <person name="Deng Y."/>
            <person name="Parks D.H."/>
            <person name="Jiang X."/>
            <person name="Yin X."/>
            <person name="Woodcroft B.J."/>
            <person name="Tyson G.W."/>
            <person name="Hugenholtz P."/>
            <person name="Polz M.F."/>
            <person name="Zhang T."/>
        </authorList>
    </citation>
    <scope>NUCLEOTIDE SEQUENCE</scope>
    <source>
        <strain evidence="1">HKST-UBA02</strain>
    </source>
</reference>
<evidence type="ECO:0000313" key="1">
    <source>
        <dbReference type="EMBL" id="MCA9755988.1"/>
    </source>
</evidence>